<comment type="caution">
    <text evidence="2">The sequence shown here is derived from an EMBL/GenBank/DDBJ whole genome shotgun (WGS) entry which is preliminary data.</text>
</comment>
<evidence type="ECO:0000313" key="2">
    <source>
        <dbReference type="EMBL" id="MBB1087039.1"/>
    </source>
</evidence>
<dbReference type="EMBL" id="JACHTE010000001">
    <property type="protein sequence ID" value="MBB1087039.1"/>
    <property type="molecule type" value="Genomic_DNA"/>
</dbReference>
<sequence>MADWLSLSPPTPIATGLSRVDYRADDNVRAARRAPVTLTVRGRPYTVTFEQQPGDLVQLELVRTLGCPLNLDVLVAVGFVAGLIQKIPVPPVRLLVLVVAILALIALGFVVAAVRHGFAAVPEPQPLSTDTGGLPVTVIPGVALARGLPLPGVAAEDQTIALQTLKAIYWLIKQVA</sequence>
<gene>
    <name evidence="2" type="ORF">H4F99_00900</name>
</gene>
<evidence type="ECO:0000256" key="1">
    <source>
        <dbReference type="SAM" id="Phobius"/>
    </source>
</evidence>
<feature type="transmembrane region" description="Helical" evidence="1">
    <location>
        <begin position="69"/>
        <end position="88"/>
    </location>
</feature>
<dbReference type="Proteomes" id="UP000552587">
    <property type="component" value="Unassembled WGS sequence"/>
</dbReference>
<evidence type="ECO:0000313" key="3">
    <source>
        <dbReference type="Proteomes" id="UP000552587"/>
    </source>
</evidence>
<name>A0A7W3U183_9GAMM</name>
<reference evidence="2 3" key="1">
    <citation type="submission" date="2020-07" db="EMBL/GenBank/DDBJ databases">
        <authorList>
            <person name="Xu S."/>
            <person name="Li A."/>
        </authorList>
    </citation>
    <scope>NUCLEOTIDE SEQUENCE [LARGE SCALE GENOMIC DNA]</scope>
    <source>
        <strain evidence="2 3">SG-8</strain>
    </source>
</reference>
<accession>A0A7W3U183</accession>
<keyword evidence="3" id="KW-1185">Reference proteome</keyword>
<feature type="transmembrane region" description="Helical" evidence="1">
    <location>
        <begin position="94"/>
        <end position="114"/>
    </location>
</feature>
<organism evidence="2 3">
    <name type="scientific">Marilutibacter penaei</name>
    <dbReference type="NCBI Taxonomy" id="2759900"/>
    <lineage>
        <taxon>Bacteria</taxon>
        <taxon>Pseudomonadati</taxon>
        <taxon>Pseudomonadota</taxon>
        <taxon>Gammaproteobacteria</taxon>
        <taxon>Lysobacterales</taxon>
        <taxon>Lysobacteraceae</taxon>
        <taxon>Marilutibacter</taxon>
    </lineage>
</organism>
<keyword evidence="1" id="KW-1133">Transmembrane helix</keyword>
<keyword evidence="1" id="KW-0812">Transmembrane</keyword>
<protein>
    <submittedName>
        <fullName evidence="2">Uncharacterized protein</fullName>
    </submittedName>
</protein>
<proteinExistence type="predicted"/>
<keyword evidence="1" id="KW-0472">Membrane</keyword>
<dbReference type="AlphaFoldDB" id="A0A7W3U183"/>